<reference evidence="1 2" key="1">
    <citation type="submission" date="2015-11" db="EMBL/GenBank/DDBJ databases">
        <title>Genomic analysis of 38 Legionella species identifies large and diverse effector repertoires.</title>
        <authorList>
            <person name="Burstein D."/>
            <person name="Amaro F."/>
            <person name="Zusman T."/>
            <person name="Lifshitz Z."/>
            <person name="Cohen O."/>
            <person name="Gilbert J.A."/>
            <person name="Pupko T."/>
            <person name="Shuman H.A."/>
            <person name="Segal G."/>
        </authorList>
    </citation>
    <scope>NUCLEOTIDE SEQUENCE [LARGE SCALE GENOMIC DNA]</scope>
    <source>
        <strain evidence="1 2">WIGA</strain>
    </source>
</reference>
<dbReference type="RefSeq" id="WP_058458545.1">
    <property type="nucleotide sequence ID" value="NZ_CAAAIY010000023.1"/>
</dbReference>
<dbReference type="Proteomes" id="UP000054695">
    <property type="component" value="Unassembled WGS sequence"/>
</dbReference>
<accession>A0A0W0RWJ5</accession>
<dbReference type="PATRIC" id="fig|447.4.peg.919"/>
<dbReference type="OrthoDB" id="5637187at2"/>
<organism evidence="1 2">
    <name type="scientific">Legionella bozemanae</name>
    <name type="common">Fluoribacter bozemanae</name>
    <dbReference type="NCBI Taxonomy" id="447"/>
    <lineage>
        <taxon>Bacteria</taxon>
        <taxon>Pseudomonadati</taxon>
        <taxon>Pseudomonadota</taxon>
        <taxon>Gammaproteobacteria</taxon>
        <taxon>Legionellales</taxon>
        <taxon>Legionellaceae</taxon>
        <taxon>Legionella</taxon>
    </lineage>
</organism>
<comment type="caution">
    <text evidence="1">The sequence shown here is derived from an EMBL/GenBank/DDBJ whole genome shotgun (WGS) entry which is preliminary data.</text>
</comment>
<evidence type="ECO:0008006" key="3">
    <source>
        <dbReference type="Google" id="ProtNLM"/>
    </source>
</evidence>
<dbReference type="AlphaFoldDB" id="A0A0W0RWJ5"/>
<keyword evidence="2" id="KW-1185">Reference proteome</keyword>
<dbReference type="EMBL" id="LNXU01000010">
    <property type="protein sequence ID" value="KTC75417.1"/>
    <property type="molecule type" value="Genomic_DNA"/>
</dbReference>
<gene>
    <name evidence="1" type="ORF">Lboz_0850</name>
</gene>
<protein>
    <recommendedName>
        <fullName evidence="3">Transposase</fullName>
    </recommendedName>
</protein>
<evidence type="ECO:0000313" key="1">
    <source>
        <dbReference type="EMBL" id="KTC75417.1"/>
    </source>
</evidence>
<evidence type="ECO:0000313" key="2">
    <source>
        <dbReference type="Proteomes" id="UP000054695"/>
    </source>
</evidence>
<sequence>MIPLFRCWHLSDLVLLIPNVLWYLKNKDVIKYALPTVMFWRGLSLSYSNLLELSDERGLELAGFDLYRVSDYYRKNQLEKLTPKKLVVKNQLTMKKIEHKIKKKWLYLLVDSKEIVYDFFFLETPSDEIAKQFFEQSLDLNGLPPKINSLILDLPKKFQAKYDDL</sequence>
<proteinExistence type="predicted"/>
<dbReference type="STRING" id="447.Lboz_0850"/>
<name>A0A0W0RWJ5_LEGBO</name>